<dbReference type="AlphaFoldDB" id="A0A0S1AYZ8"/>
<protein>
    <submittedName>
        <fullName evidence="2">Uncharacterized protein</fullName>
    </submittedName>
</protein>
<dbReference type="EMBL" id="CP012900">
    <property type="protein sequence ID" value="ALJ28033.1"/>
    <property type="molecule type" value="Genomic_DNA"/>
</dbReference>
<feature type="region of interest" description="Disordered" evidence="1">
    <location>
        <begin position="1"/>
        <end position="20"/>
    </location>
</feature>
<keyword evidence="3" id="KW-1185">Reference proteome</keyword>
<dbReference type="KEGG" id="sacz:AOT14_16450"/>
<evidence type="ECO:0000313" key="2">
    <source>
        <dbReference type="EMBL" id="ALJ28033.1"/>
    </source>
</evidence>
<accession>A0A0S1AYZ8</accession>
<dbReference type="Proteomes" id="UP000061010">
    <property type="component" value="Chromosome"/>
</dbReference>
<dbReference type="PATRIC" id="fig|128780.6.peg.1648"/>
<gene>
    <name evidence="2" type="ORF">AOT14_16450</name>
</gene>
<evidence type="ECO:0000256" key="1">
    <source>
        <dbReference type="SAM" id="MobiDB-lite"/>
    </source>
</evidence>
<evidence type="ECO:0000313" key="3">
    <source>
        <dbReference type="Proteomes" id="UP000061010"/>
    </source>
</evidence>
<reference evidence="2 3" key="1">
    <citation type="journal article" date="2015" name="Genome Announc.">
        <title>Complete Genome Sequencing of Stenotrophomonas acidaminiphila ZAC14D2_NAIMI4_2, a Multidrug-Resistant Strain Isolated from Sediments of a Polluted River in Mexico, Uncovers New Antibiotic Resistance Genes and a Novel Class-II Lasso Peptide Biosynthesis Gene Cluster.</title>
        <authorList>
            <person name="Vinuesa P."/>
            <person name="Ochoa-Sanchez L.E."/>
        </authorList>
    </citation>
    <scope>NUCLEOTIDE SEQUENCE [LARGE SCALE GENOMIC DNA]</scope>
    <source>
        <strain evidence="2 3">ZAC14D2_NAIMI4_2</strain>
    </source>
</reference>
<sequence length="76" mass="8288">MRNLFLPRGLAADDPTRFTRGHRLPLETGIEQTPPWNKGQHQFVCGKIDDCGAGARLVARSSAPLHAHTGRARTTG</sequence>
<name>A0A0S1AYZ8_9GAMM</name>
<proteinExistence type="predicted"/>
<organism evidence="2 3">
    <name type="scientific">Stenotrophomonas acidaminiphila</name>
    <dbReference type="NCBI Taxonomy" id="128780"/>
    <lineage>
        <taxon>Bacteria</taxon>
        <taxon>Pseudomonadati</taxon>
        <taxon>Pseudomonadota</taxon>
        <taxon>Gammaproteobacteria</taxon>
        <taxon>Lysobacterales</taxon>
        <taxon>Lysobacteraceae</taxon>
        <taxon>Stenotrophomonas</taxon>
    </lineage>
</organism>